<dbReference type="PANTHER" id="PTHR48258">
    <property type="entry name" value="DUF4218 DOMAIN-CONTAINING PROTEIN-RELATED"/>
    <property type="match status" value="1"/>
</dbReference>
<evidence type="ECO:0000259" key="1">
    <source>
        <dbReference type="Pfam" id="PF13960"/>
    </source>
</evidence>
<dbReference type="Proteomes" id="UP001630127">
    <property type="component" value="Unassembled WGS sequence"/>
</dbReference>
<protein>
    <recommendedName>
        <fullName evidence="1">DUF4218 domain-containing protein</fullName>
    </recommendedName>
</protein>
<proteinExistence type="predicted"/>
<name>A0ABD2Z2I1_9GENT</name>
<evidence type="ECO:0000313" key="2">
    <source>
        <dbReference type="EMBL" id="KAL3513703.1"/>
    </source>
</evidence>
<dbReference type="PANTHER" id="PTHR48258:SF15">
    <property type="entry name" value="OS02G0543900 PROTEIN"/>
    <property type="match status" value="1"/>
</dbReference>
<feature type="domain" description="DUF4218" evidence="1">
    <location>
        <begin position="105"/>
        <end position="151"/>
    </location>
</feature>
<gene>
    <name evidence="2" type="ORF">ACH5RR_026420</name>
</gene>
<accession>A0ABD2Z2I1</accession>
<dbReference type="EMBL" id="JBJUIK010000011">
    <property type="protein sequence ID" value="KAL3513703.1"/>
    <property type="molecule type" value="Genomic_DNA"/>
</dbReference>
<evidence type="ECO:0000313" key="3">
    <source>
        <dbReference type="Proteomes" id="UP001630127"/>
    </source>
</evidence>
<organism evidence="2 3">
    <name type="scientific">Cinchona calisaya</name>
    <dbReference type="NCBI Taxonomy" id="153742"/>
    <lineage>
        <taxon>Eukaryota</taxon>
        <taxon>Viridiplantae</taxon>
        <taxon>Streptophyta</taxon>
        <taxon>Embryophyta</taxon>
        <taxon>Tracheophyta</taxon>
        <taxon>Spermatophyta</taxon>
        <taxon>Magnoliopsida</taxon>
        <taxon>eudicotyledons</taxon>
        <taxon>Gunneridae</taxon>
        <taxon>Pentapetalae</taxon>
        <taxon>asterids</taxon>
        <taxon>lamiids</taxon>
        <taxon>Gentianales</taxon>
        <taxon>Rubiaceae</taxon>
        <taxon>Cinchonoideae</taxon>
        <taxon>Cinchoneae</taxon>
        <taxon>Cinchona</taxon>
    </lineage>
</organism>
<dbReference type="AlphaFoldDB" id="A0ABD2Z2I1"/>
<sequence length="151" mass="17920">MQLNLKKELHLKQNRDSFTMPMACYHLTKEEKRKVLQFMTSIKFPDGFASNVSRYIKGEEFQLSGMKSHDFYVFIQRILTIAIRGCLTKEVRQVLFELSEFFKKLCSKTSFLDVLQEEERNIALILCKLELIFPPSFFDIMIHLMVHLPYE</sequence>
<dbReference type="Pfam" id="PF13960">
    <property type="entry name" value="DUF4218"/>
    <property type="match status" value="1"/>
</dbReference>
<dbReference type="InterPro" id="IPR025452">
    <property type="entry name" value="DUF4218"/>
</dbReference>
<reference evidence="2 3" key="1">
    <citation type="submission" date="2024-11" db="EMBL/GenBank/DDBJ databases">
        <title>A near-complete genome assembly of Cinchona calisaya.</title>
        <authorList>
            <person name="Lian D.C."/>
            <person name="Zhao X.W."/>
            <person name="Wei L."/>
        </authorList>
    </citation>
    <scope>NUCLEOTIDE SEQUENCE [LARGE SCALE GENOMIC DNA]</scope>
    <source>
        <tissue evidence="2">Nenye</tissue>
    </source>
</reference>
<keyword evidence="3" id="KW-1185">Reference proteome</keyword>
<comment type="caution">
    <text evidence="2">The sequence shown here is derived from an EMBL/GenBank/DDBJ whole genome shotgun (WGS) entry which is preliminary data.</text>
</comment>